<dbReference type="InterPro" id="IPR046427">
    <property type="entry name" value="Legumain_prodom_sf"/>
</dbReference>
<dbReference type="AlphaFoldDB" id="A0A915C6J3"/>
<evidence type="ECO:0000256" key="7">
    <source>
        <dbReference type="ARBA" id="ARBA00022807"/>
    </source>
</evidence>
<evidence type="ECO:0000256" key="2">
    <source>
        <dbReference type="ARBA" id="ARBA00009941"/>
    </source>
</evidence>
<dbReference type="Pfam" id="PF01650">
    <property type="entry name" value="Peptidase_C13"/>
    <property type="match status" value="1"/>
</dbReference>
<dbReference type="PRINTS" id="PR00776">
    <property type="entry name" value="HEMOGLOBNASE"/>
</dbReference>
<evidence type="ECO:0000259" key="9">
    <source>
        <dbReference type="Pfam" id="PF20985"/>
    </source>
</evidence>
<name>A0A915C6J3_PARUN</name>
<dbReference type="WBParaSite" id="PgR089_g031_t03">
    <property type="protein sequence ID" value="PgR089_g031_t03"/>
    <property type="gene ID" value="PgR089_g031"/>
</dbReference>
<dbReference type="Gene3D" id="3.40.50.1460">
    <property type="match status" value="1"/>
</dbReference>
<feature type="active site" description="Nucleophile" evidence="8">
    <location>
        <position position="226"/>
    </location>
</feature>
<comment type="catalytic activity">
    <reaction evidence="1">
        <text>Hydrolysis of proteins and small molecule substrates at -Asn-|-Xaa- bonds.</text>
        <dbReference type="EC" id="3.4.22.34"/>
    </reaction>
</comment>
<dbReference type="InterPro" id="IPR001096">
    <property type="entry name" value="Peptidase_C13"/>
</dbReference>
<evidence type="ECO:0000256" key="1">
    <source>
        <dbReference type="ARBA" id="ARBA00000810"/>
    </source>
</evidence>
<proteinExistence type="inferred from homology"/>
<dbReference type="GO" id="GO:0005773">
    <property type="term" value="C:vacuole"/>
    <property type="evidence" value="ECO:0007669"/>
    <property type="project" value="GOC"/>
</dbReference>
<evidence type="ECO:0000256" key="5">
    <source>
        <dbReference type="ARBA" id="ARBA00022729"/>
    </source>
</evidence>
<dbReference type="InterPro" id="IPR048501">
    <property type="entry name" value="Legum_prodom"/>
</dbReference>
<reference evidence="11" key="1">
    <citation type="submission" date="2022-11" db="UniProtKB">
        <authorList>
            <consortium name="WormBaseParasite"/>
        </authorList>
    </citation>
    <scope>IDENTIFICATION</scope>
</reference>
<organism evidence="10 11">
    <name type="scientific">Parascaris univalens</name>
    <name type="common">Nematode worm</name>
    <dbReference type="NCBI Taxonomy" id="6257"/>
    <lineage>
        <taxon>Eukaryota</taxon>
        <taxon>Metazoa</taxon>
        <taxon>Ecdysozoa</taxon>
        <taxon>Nematoda</taxon>
        <taxon>Chromadorea</taxon>
        <taxon>Rhabditida</taxon>
        <taxon>Spirurina</taxon>
        <taxon>Ascaridomorpha</taxon>
        <taxon>Ascaridoidea</taxon>
        <taxon>Ascarididae</taxon>
        <taxon>Parascaris</taxon>
    </lineage>
</organism>
<dbReference type="Pfam" id="PF20985">
    <property type="entry name" value="Legum_prodom"/>
    <property type="match status" value="1"/>
</dbReference>
<dbReference type="PANTHER" id="PTHR12000:SF42">
    <property type="entry name" value="LEGUMAIN"/>
    <property type="match status" value="1"/>
</dbReference>
<protein>
    <recommendedName>
        <fullName evidence="3">legumain</fullName>
        <ecNumber evidence="3">3.4.22.34</ecNumber>
    </recommendedName>
</protein>
<accession>A0A915C6J3</accession>
<dbReference type="EC" id="3.4.22.34" evidence="3"/>
<keyword evidence="5" id="KW-0732">Signal</keyword>
<dbReference type="Proteomes" id="UP000887569">
    <property type="component" value="Unplaced"/>
</dbReference>
<evidence type="ECO:0000256" key="8">
    <source>
        <dbReference type="PIRSR" id="PIRSR019663-1"/>
    </source>
</evidence>
<comment type="similarity">
    <text evidence="2">Belongs to the peptidase C13 family.</text>
</comment>
<dbReference type="GO" id="GO:0051603">
    <property type="term" value="P:proteolysis involved in protein catabolic process"/>
    <property type="evidence" value="ECO:0007669"/>
    <property type="project" value="TreeGrafter"/>
</dbReference>
<evidence type="ECO:0000256" key="3">
    <source>
        <dbReference type="ARBA" id="ARBA00012628"/>
    </source>
</evidence>
<dbReference type="PIRSF" id="PIRSF019663">
    <property type="entry name" value="Legumain"/>
    <property type="match status" value="1"/>
</dbReference>
<sequence>MLSTMTNDNSEPYIFSQCPKMPRLQFYSVVLISLIVPIETRLIRNRFHNRFRTWVQIDQQQHRHQHIWALLVAGSNTWQNYRHQADVCHAYHILRNHGVPEQRIVTMMYDDIAYNSQNRYPGKIFNRPNGTDVYEGVKIDYKGYDVTKSNFLAILEGNKAAVTGGNGRVIESTPDDHIFVYFSDHGGYGLIGFPFEMLSVVDLNNTLIRMHRAKRFRQLVFYLEACESGSMFESLPDNVNIYANTAANALESSFACYCDNHMGLPCLGDEFSVNWMEDSDTEDLRSETLRRQYEIVRDKTQLSDVMHYGNLSIADAVVAAFQGWRHSTRQIIYDNKEVDGVMWPVREIPLLSLERVLDAEVTSHGKEVIQRKIQRLLKKRDYLDSFVKELVDGLVPNRVIRERILSDHPDLLTQPLCFDTVVKMFSRVCFDFIRNPYALKFSYVLANLCEELINTTLIVNRMVDICEEVEITGVH</sequence>
<dbReference type="CDD" id="cd21115">
    <property type="entry name" value="legumain_C"/>
    <property type="match status" value="1"/>
</dbReference>
<evidence type="ECO:0000313" key="11">
    <source>
        <dbReference type="WBParaSite" id="PgR089_g031_t03"/>
    </source>
</evidence>
<evidence type="ECO:0000313" key="10">
    <source>
        <dbReference type="Proteomes" id="UP000887569"/>
    </source>
</evidence>
<keyword evidence="7" id="KW-0788">Thiol protease</keyword>
<keyword evidence="6" id="KW-0378">Hydrolase</keyword>
<keyword evidence="4" id="KW-0645">Protease</keyword>
<keyword evidence="10" id="KW-1185">Reference proteome</keyword>
<evidence type="ECO:0000256" key="4">
    <source>
        <dbReference type="ARBA" id="ARBA00022670"/>
    </source>
</evidence>
<dbReference type="FunFam" id="3.40.50.1460:FF:000006">
    <property type="entry name" value="Legumain"/>
    <property type="match status" value="1"/>
</dbReference>
<dbReference type="PANTHER" id="PTHR12000">
    <property type="entry name" value="HEMOGLOBINASE FAMILY MEMBER"/>
    <property type="match status" value="1"/>
</dbReference>
<feature type="domain" description="Legumain prodomain" evidence="9">
    <location>
        <begin position="372"/>
        <end position="466"/>
    </location>
</feature>
<dbReference type="GO" id="GO:0006624">
    <property type="term" value="P:vacuolar protein processing"/>
    <property type="evidence" value="ECO:0007669"/>
    <property type="project" value="TreeGrafter"/>
</dbReference>
<feature type="active site" evidence="8">
    <location>
        <position position="185"/>
    </location>
</feature>
<dbReference type="Gene3D" id="1.10.132.130">
    <property type="match status" value="1"/>
</dbReference>
<evidence type="ECO:0000256" key="6">
    <source>
        <dbReference type="ARBA" id="ARBA00022801"/>
    </source>
</evidence>
<dbReference type="GO" id="GO:0004197">
    <property type="term" value="F:cysteine-type endopeptidase activity"/>
    <property type="evidence" value="ECO:0007669"/>
    <property type="project" value="UniProtKB-EC"/>
</dbReference>